<name>A0A0J0YSM8_9NEIS</name>
<gene>
    <name evidence="1" type="ORF">PL75_04175</name>
</gene>
<protein>
    <submittedName>
        <fullName evidence="1">Uncharacterized protein</fullName>
    </submittedName>
</protein>
<dbReference type="RefSeq" id="WP_047760665.1">
    <property type="nucleotide sequence ID" value="NZ_CP091510.1"/>
</dbReference>
<dbReference type="PATRIC" id="fig|1470200.3.peg.1979"/>
<organism evidence="1 2">
    <name type="scientific">Neisseria arctica</name>
    <dbReference type="NCBI Taxonomy" id="1470200"/>
    <lineage>
        <taxon>Bacteria</taxon>
        <taxon>Pseudomonadati</taxon>
        <taxon>Pseudomonadota</taxon>
        <taxon>Betaproteobacteria</taxon>
        <taxon>Neisseriales</taxon>
        <taxon>Neisseriaceae</taxon>
        <taxon>Neisseria</taxon>
    </lineage>
</organism>
<reference evidence="1 2" key="1">
    <citation type="submission" date="2014-11" db="EMBL/GenBank/DDBJ databases">
        <title>Genome of a novel goose pathogen.</title>
        <authorList>
            <person name="Hansen C.M."/>
            <person name="Hueffer K."/>
            <person name="Choi S.C."/>
        </authorList>
    </citation>
    <scope>NUCLEOTIDE SEQUENCE [LARGE SCALE GENOMIC DNA]</scope>
    <source>
        <strain evidence="1 2">KH1503</strain>
    </source>
</reference>
<evidence type="ECO:0000313" key="2">
    <source>
        <dbReference type="Proteomes" id="UP000036027"/>
    </source>
</evidence>
<proteinExistence type="predicted"/>
<evidence type="ECO:0000313" key="1">
    <source>
        <dbReference type="EMBL" id="KLT73114.1"/>
    </source>
</evidence>
<dbReference type="Proteomes" id="UP000036027">
    <property type="component" value="Unassembled WGS sequence"/>
</dbReference>
<dbReference type="AlphaFoldDB" id="A0A0J0YSM8"/>
<keyword evidence="2" id="KW-1185">Reference proteome</keyword>
<dbReference type="EMBL" id="JTDO01000005">
    <property type="protein sequence ID" value="KLT73114.1"/>
    <property type="molecule type" value="Genomic_DNA"/>
</dbReference>
<dbReference type="OrthoDB" id="7579002at2"/>
<sequence>MNQILMKSLIDALLFFEFSNEEILNPDSAIEIMESIAINFQEMNQIDIKIFLETLESLELNSYTQEEINFIRNLPEFMGIE</sequence>
<comment type="caution">
    <text evidence="1">The sequence shown here is derived from an EMBL/GenBank/DDBJ whole genome shotgun (WGS) entry which is preliminary data.</text>
</comment>
<accession>A0A0J0YSM8</accession>